<evidence type="ECO:0000313" key="5">
    <source>
        <dbReference type="EMBL" id="KAH7325567.1"/>
    </source>
</evidence>
<proteinExistence type="inferred from homology"/>
<dbReference type="OrthoDB" id="408631at2759"/>
<dbReference type="SUPFAM" id="SSF53474">
    <property type="entry name" value="alpha/beta-Hydrolases"/>
    <property type="match status" value="1"/>
</dbReference>
<dbReference type="PROSITE" id="PS00122">
    <property type="entry name" value="CARBOXYLESTERASE_B_1"/>
    <property type="match status" value="1"/>
</dbReference>
<name>A0A8K0SWZ1_9HYPO</name>
<organism evidence="5 6">
    <name type="scientific">Stachybotrys elegans</name>
    <dbReference type="NCBI Taxonomy" id="80388"/>
    <lineage>
        <taxon>Eukaryota</taxon>
        <taxon>Fungi</taxon>
        <taxon>Dikarya</taxon>
        <taxon>Ascomycota</taxon>
        <taxon>Pezizomycotina</taxon>
        <taxon>Sordariomycetes</taxon>
        <taxon>Hypocreomycetidae</taxon>
        <taxon>Hypocreales</taxon>
        <taxon>Stachybotryaceae</taxon>
        <taxon>Stachybotrys</taxon>
    </lineage>
</organism>
<dbReference type="Gene3D" id="3.40.50.1820">
    <property type="entry name" value="alpha/beta hydrolase"/>
    <property type="match status" value="1"/>
</dbReference>
<evidence type="ECO:0000256" key="2">
    <source>
        <dbReference type="ARBA" id="ARBA00022801"/>
    </source>
</evidence>
<dbReference type="GO" id="GO:0016787">
    <property type="term" value="F:hydrolase activity"/>
    <property type="evidence" value="ECO:0007669"/>
    <property type="project" value="UniProtKB-KW"/>
</dbReference>
<gene>
    <name evidence="5" type="ORF">B0I35DRAFT_420764</name>
</gene>
<evidence type="ECO:0000259" key="4">
    <source>
        <dbReference type="Pfam" id="PF00135"/>
    </source>
</evidence>
<accession>A0A8K0SWZ1</accession>
<dbReference type="InterPro" id="IPR002018">
    <property type="entry name" value="CarbesteraseB"/>
</dbReference>
<comment type="similarity">
    <text evidence="1 3">Belongs to the type-B carboxylesterase/lipase family.</text>
</comment>
<evidence type="ECO:0000256" key="3">
    <source>
        <dbReference type="RuleBase" id="RU361235"/>
    </source>
</evidence>
<dbReference type="InterPro" id="IPR029058">
    <property type="entry name" value="AB_hydrolase_fold"/>
</dbReference>
<comment type="caution">
    <text evidence="5">The sequence shown here is derived from an EMBL/GenBank/DDBJ whole genome shotgun (WGS) entry which is preliminary data.</text>
</comment>
<dbReference type="Proteomes" id="UP000813444">
    <property type="component" value="Unassembled WGS sequence"/>
</dbReference>
<reference evidence="5" key="1">
    <citation type="journal article" date="2021" name="Nat. Commun.">
        <title>Genetic determinants of endophytism in the Arabidopsis root mycobiome.</title>
        <authorList>
            <person name="Mesny F."/>
            <person name="Miyauchi S."/>
            <person name="Thiergart T."/>
            <person name="Pickel B."/>
            <person name="Atanasova L."/>
            <person name="Karlsson M."/>
            <person name="Huettel B."/>
            <person name="Barry K.W."/>
            <person name="Haridas S."/>
            <person name="Chen C."/>
            <person name="Bauer D."/>
            <person name="Andreopoulos W."/>
            <person name="Pangilinan J."/>
            <person name="LaButti K."/>
            <person name="Riley R."/>
            <person name="Lipzen A."/>
            <person name="Clum A."/>
            <person name="Drula E."/>
            <person name="Henrissat B."/>
            <person name="Kohler A."/>
            <person name="Grigoriev I.V."/>
            <person name="Martin F.M."/>
            <person name="Hacquard S."/>
        </authorList>
    </citation>
    <scope>NUCLEOTIDE SEQUENCE</scope>
    <source>
        <strain evidence="5">MPI-CAGE-CH-0235</strain>
    </source>
</reference>
<sequence>MDSPHKVVVQLPGGPITALADGNLVRARGVKYARAARFSEPEPISSWTEVQDCTGPASLCPQLPSRLGVVNGDLEKGRAQDEDCLHVSVVAPASAHNAPVMVFLHGGAYVSGGGDLDAYCPHLLAKKGVVAVTVTHRLGVLGYVPIPNVAPANLGLMDQVAALKWINRNISGFGGDAGNVTLFGQSAGAEAIFCLSTIDDAKILFHRGILQSPPQGSVEDEDMDKVVAAMSQHSSLQINPDTASTISILAILDLQKELLGIARAAAPVLIAFGPVYGQYPLPPRDQAITSFISAAKQRPMFLGYTSDEASAFTQIDTREEALEYLSNLFKGSTDRLVQRMTAELGERPPTYEMAWYPSESDKLKATHCIDLPFLLGDWSAWKDAPSLRGAASQEALETLGDAVKSLWVAFAKGEKLASEKIVINNDFQFSA</sequence>
<dbReference type="PANTHER" id="PTHR11559">
    <property type="entry name" value="CARBOXYLESTERASE"/>
    <property type="match status" value="1"/>
</dbReference>
<evidence type="ECO:0000313" key="6">
    <source>
        <dbReference type="Proteomes" id="UP000813444"/>
    </source>
</evidence>
<evidence type="ECO:0000256" key="1">
    <source>
        <dbReference type="ARBA" id="ARBA00005964"/>
    </source>
</evidence>
<feature type="domain" description="Carboxylesterase type B" evidence="4">
    <location>
        <begin position="28"/>
        <end position="321"/>
    </location>
</feature>
<protein>
    <recommendedName>
        <fullName evidence="3">Carboxylic ester hydrolase</fullName>
        <ecNumber evidence="3">3.1.1.-</ecNumber>
    </recommendedName>
</protein>
<dbReference type="EC" id="3.1.1.-" evidence="3"/>
<dbReference type="EMBL" id="JAGPNK010000002">
    <property type="protein sequence ID" value="KAH7325567.1"/>
    <property type="molecule type" value="Genomic_DNA"/>
</dbReference>
<keyword evidence="6" id="KW-1185">Reference proteome</keyword>
<dbReference type="InterPro" id="IPR019826">
    <property type="entry name" value="Carboxylesterase_B_AS"/>
</dbReference>
<dbReference type="Pfam" id="PF00135">
    <property type="entry name" value="COesterase"/>
    <property type="match status" value="1"/>
</dbReference>
<keyword evidence="2 3" id="KW-0378">Hydrolase</keyword>
<dbReference type="AlphaFoldDB" id="A0A8K0SWZ1"/>
<dbReference type="InterPro" id="IPR050309">
    <property type="entry name" value="Type-B_Carboxylest/Lipase"/>
</dbReference>